<evidence type="ECO:0000313" key="3">
    <source>
        <dbReference type="Proteomes" id="UP001237595"/>
    </source>
</evidence>
<dbReference type="RefSeq" id="WP_281453422.1">
    <property type="nucleotide sequence ID" value="NZ_JASAOF010000001.1"/>
</dbReference>
<dbReference type="Proteomes" id="UP001237595">
    <property type="component" value="Unassembled WGS sequence"/>
</dbReference>
<evidence type="ECO:0000256" key="1">
    <source>
        <dbReference type="SAM" id="Phobius"/>
    </source>
</evidence>
<reference evidence="2 3" key="1">
    <citation type="submission" date="2023-04" db="EMBL/GenBank/DDBJ databases">
        <title>Draft genome sequence of Saccharopolyspora sp. TS4A08 isolated from sweet potato rhizospheric soil.</title>
        <authorList>
            <person name="Suksaard P."/>
            <person name="Duangmal K."/>
        </authorList>
    </citation>
    <scope>NUCLEOTIDE SEQUENCE [LARGE SCALE GENOMIC DNA]</scope>
    <source>
        <strain evidence="2 3">TS4A08</strain>
    </source>
</reference>
<gene>
    <name evidence="2" type="ORF">QFW96_00330</name>
</gene>
<evidence type="ECO:0008006" key="4">
    <source>
        <dbReference type="Google" id="ProtNLM"/>
    </source>
</evidence>
<keyword evidence="1" id="KW-0812">Transmembrane</keyword>
<name>A0ABT6PGB4_9PSEU</name>
<keyword evidence="3" id="KW-1185">Reference proteome</keyword>
<accession>A0ABT6PGB4</accession>
<organism evidence="2 3">
    <name type="scientific">Saccharopolyspora ipomoeae</name>
    <dbReference type="NCBI Taxonomy" id="3042027"/>
    <lineage>
        <taxon>Bacteria</taxon>
        <taxon>Bacillati</taxon>
        <taxon>Actinomycetota</taxon>
        <taxon>Actinomycetes</taxon>
        <taxon>Pseudonocardiales</taxon>
        <taxon>Pseudonocardiaceae</taxon>
        <taxon>Saccharopolyspora</taxon>
    </lineage>
</organism>
<dbReference type="EMBL" id="JASAOF010000001">
    <property type="protein sequence ID" value="MDI2027028.1"/>
    <property type="molecule type" value="Genomic_DNA"/>
</dbReference>
<proteinExistence type="predicted"/>
<keyword evidence="1" id="KW-0472">Membrane</keyword>
<protein>
    <recommendedName>
        <fullName evidence="4">NADH-quinone oxidoreductase subunit L</fullName>
    </recommendedName>
</protein>
<keyword evidence="1" id="KW-1133">Transmembrane helix</keyword>
<sequence>MAPLDLLCALLIPLSVVVGTAAAMSGRRILAQRLAVTSGALAVAGLALVSAISLFGL</sequence>
<evidence type="ECO:0000313" key="2">
    <source>
        <dbReference type="EMBL" id="MDI2027028.1"/>
    </source>
</evidence>
<feature type="transmembrane region" description="Helical" evidence="1">
    <location>
        <begin position="33"/>
        <end position="55"/>
    </location>
</feature>
<comment type="caution">
    <text evidence="2">The sequence shown here is derived from an EMBL/GenBank/DDBJ whole genome shotgun (WGS) entry which is preliminary data.</text>
</comment>